<dbReference type="AlphaFoldDB" id="A0A0R1XD82"/>
<comment type="caution">
    <text evidence="2">The sequence shown here is derived from an EMBL/GenBank/DDBJ whole genome shotgun (WGS) entry which is preliminary data.</text>
</comment>
<dbReference type="Gene3D" id="2.40.100.20">
    <property type="match status" value="1"/>
</dbReference>
<dbReference type="InterPro" id="IPR041183">
    <property type="entry name" value="Cyclophilin-like"/>
</dbReference>
<name>A0A0R1XD82_9LACO</name>
<dbReference type="SUPFAM" id="SSF50891">
    <property type="entry name" value="Cyclophilin-like"/>
    <property type="match status" value="1"/>
</dbReference>
<evidence type="ECO:0000259" key="1">
    <source>
        <dbReference type="Pfam" id="PF18050"/>
    </source>
</evidence>
<proteinExistence type="predicted"/>
<dbReference type="EMBL" id="AZFW01000139">
    <property type="protein sequence ID" value="KRM24652.1"/>
    <property type="molecule type" value="Genomic_DNA"/>
</dbReference>
<protein>
    <recommendedName>
        <fullName evidence="1">Cyclophilin-like domain-containing protein</fullName>
    </recommendedName>
</protein>
<dbReference type="InterPro" id="IPR029000">
    <property type="entry name" value="Cyclophilin-like_dom_sf"/>
</dbReference>
<gene>
    <name evidence="2" type="ORF">FC91_GL001413</name>
</gene>
<feature type="domain" description="Cyclophilin-like" evidence="1">
    <location>
        <begin position="68"/>
        <end position="175"/>
    </location>
</feature>
<sequence>MKKIVIGVILILIVAMIGFLSWSWCGPRLATFAEWVPQSTASQTTPAATTSMRHSARTLAGQMTPIRIQIGKQIFRAHLNNSVTAKAVLAKLPVTLTVQGLTTNPNEHTAALKRALPIKGTPTGADPAPGDIGYWAPEPSLILYWGDVDYFNGIHILGRFDQSDRQTAIRYIHQQQAPYQVIISRN</sequence>
<dbReference type="RefSeq" id="WP_051225386.1">
    <property type="nucleotide sequence ID" value="NZ_AUEH01000038.1"/>
</dbReference>
<organism evidence="2 3">
    <name type="scientific">Schleiferilactobacillus harbinensis DSM 16991</name>
    <dbReference type="NCBI Taxonomy" id="1122147"/>
    <lineage>
        <taxon>Bacteria</taxon>
        <taxon>Bacillati</taxon>
        <taxon>Bacillota</taxon>
        <taxon>Bacilli</taxon>
        <taxon>Lactobacillales</taxon>
        <taxon>Lactobacillaceae</taxon>
        <taxon>Schleiferilactobacillus</taxon>
    </lineage>
</organism>
<evidence type="ECO:0000313" key="3">
    <source>
        <dbReference type="Proteomes" id="UP000050949"/>
    </source>
</evidence>
<dbReference type="Proteomes" id="UP000050949">
    <property type="component" value="Unassembled WGS sequence"/>
</dbReference>
<dbReference type="OrthoDB" id="2329019at2"/>
<reference evidence="2 3" key="1">
    <citation type="journal article" date="2015" name="Genome Announc.">
        <title>Expanding the biotechnology potential of lactobacilli through comparative genomics of 213 strains and associated genera.</title>
        <authorList>
            <person name="Sun Z."/>
            <person name="Harris H.M."/>
            <person name="McCann A."/>
            <person name="Guo C."/>
            <person name="Argimon S."/>
            <person name="Zhang W."/>
            <person name="Yang X."/>
            <person name="Jeffery I.B."/>
            <person name="Cooney J.C."/>
            <person name="Kagawa T.F."/>
            <person name="Liu W."/>
            <person name="Song Y."/>
            <person name="Salvetti E."/>
            <person name="Wrobel A."/>
            <person name="Rasinkangas P."/>
            <person name="Parkhill J."/>
            <person name="Rea M.C."/>
            <person name="O'Sullivan O."/>
            <person name="Ritari J."/>
            <person name="Douillard F.P."/>
            <person name="Paul Ross R."/>
            <person name="Yang R."/>
            <person name="Briner A.E."/>
            <person name="Felis G.E."/>
            <person name="de Vos W.M."/>
            <person name="Barrangou R."/>
            <person name="Klaenhammer T.R."/>
            <person name="Caufield P.W."/>
            <person name="Cui Y."/>
            <person name="Zhang H."/>
            <person name="O'Toole P.W."/>
        </authorList>
    </citation>
    <scope>NUCLEOTIDE SEQUENCE [LARGE SCALE GENOMIC DNA]</scope>
    <source>
        <strain evidence="2 3">DSM 16991</strain>
    </source>
</reference>
<dbReference type="eggNOG" id="COG4925">
    <property type="taxonomic scope" value="Bacteria"/>
</dbReference>
<accession>A0A0R1XD82</accession>
<dbReference type="Pfam" id="PF18050">
    <property type="entry name" value="Cyclophil_like2"/>
    <property type="match status" value="1"/>
</dbReference>
<dbReference type="PATRIC" id="fig|1122147.4.peg.1463"/>
<evidence type="ECO:0000313" key="2">
    <source>
        <dbReference type="EMBL" id="KRM24652.1"/>
    </source>
</evidence>